<dbReference type="AlphaFoldDB" id="A0A8B7XWA3"/>
<dbReference type="CDD" id="cd00024">
    <property type="entry name" value="CD_CSD"/>
    <property type="match status" value="1"/>
</dbReference>
<evidence type="ECO:0000313" key="5">
    <source>
        <dbReference type="RefSeq" id="XP_022084116.1"/>
    </source>
</evidence>
<sequence length="215" mass="24607">MTLLAMVSQFMTPNPDKTWAERVEQILATKKVRGRTLYKVRWKTYGPKDDTWEPLSHLKGCQELLEQFRAKEVSQKALQKASSQSQQKAVKYTQLGVKQSVGDMSSADGDRVGMNDVDGQVTVEDRGDREVDMSLRRSALRRRVRTDASPLMMGDAQFMQETTESTQEEVSSIIAFSLHVDSDCTIRKKVCRCKDQFGLCLFSPQLTKFYRFFNQ</sequence>
<evidence type="ECO:0000313" key="4">
    <source>
        <dbReference type="Proteomes" id="UP000694845"/>
    </source>
</evidence>
<evidence type="ECO:0000256" key="2">
    <source>
        <dbReference type="ARBA" id="ARBA00023242"/>
    </source>
</evidence>
<dbReference type="Pfam" id="PF00385">
    <property type="entry name" value="Chromo"/>
    <property type="match status" value="1"/>
</dbReference>
<dbReference type="Proteomes" id="UP000694845">
    <property type="component" value="Unplaced"/>
</dbReference>
<accession>A0A8B7XWA3</accession>
<dbReference type="OrthoDB" id="5376140at2759"/>
<dbReference type="GO" id="GO:0005634">
    <property type="term" value="C:nucleus"/>
    <property type="evidence" value="ECO:0007669"/>
    <property type="project" value="UniProtKB-SubCell"/>
</dbReference>
<evidence type="ECO:0000256" key="1">
    <source>
        <dbReference type="ARBA" id="ARBA00004123"/>
    </source>
</evidence>
<dbReference type="PANTHER" id="PTHR22812">
    <property type="entry name" value="CHROMOBOX PROTEIN"/>
    <property type="match status" value="1"/>
</dbReference>
<dbReference type="KEGG" id="aplc:110975716"/>
<dbReference type="InterPro" id="IPR051219">
    <property type="entry name" value="Heterochromatin_chromo-domain"/>
</dbReference>
<protein>
    <submittedName>
        <fullName evidence="5">M-phase phosphoprotein 8-like isoform X1</fullName>
    </submittedName>
</protein>
<dbReference type="InterPro" id="IPR000953">
    <property type="entry name" value="Chromo/chromo_shadow_dom"/>
</dbReference>
<evidence type="ECO:0000259" key="3">
    <source>
        <dbReference type="PROSITE" id="PS50013"/>
    </source>
</evidence>
<dbReference type="Gene3D" id="2.40.50.40">
    <property type="match status" value="1"/>
</dbReference>
<dbReference type="GeneID" id="110975716"/>
<keyword evidence="4" id="KW-1185">Reference proteome</keyword>
<dbReference type="SUPFAM" id="SSF54160">
    <property type="entry name" value="Chromo domain-like"/>
    <property type="match status" value="1"/>
</dbReference>
<gene>
    <name evidence="5" type="primary">LOC110975716</name>
</gene>
<dbReference type="PROSITE" id="PS50013">
    <property type="entry name" value="CHROMO_2"/>
    <property type="match status" value="1"/>
</dbReference>
<name>A0A8B7XWA3_ACAPL</name>
<dbReference type="InterPro" id="IPR016197">
    <property type="entry name" value="Chromo-like_dom_sf"/>
</dbReference>
<proteinExistence type="predicted"/>
<dbReference type="SMART" id="SM00298">
    <property type="entry name" value="CHROMO"/>
    <property type="match status" value="1"/>
</dbReference>
<feature type="domain" description="Chromo" evidence="3">
    <location>
        <begin position="21"/>
        <end position="80"/>
    </location>
</feature>
<comment type="subcellular location">
    <subcellularLocation>
        <location evidence="1">Nucleus</location>
    </subcellularLocation>
</comment>
<reference evidence="5" key="1">
    <citation type="submission" date="2025-08" db="UniProtKB">
        <authorList>
            <consortium name="RefSeq"/>
        </authorList>
    </citation>
    <scope>IDENTIFICATION</scope>
</reference>
<organism evidence="4 5">
    <name type="scientific">Acanthaster planci</name>
    <name type="common">Crown-of-thorns starfish</name>
    <dbReference type="NCBI Taxonomy" id="133434"/>
    <lineage>
        <taxon>Eukaryota</taxon>
        <taxon>Metazoa</taxon>
        <taxon>Echinodermata</taxon>
        <taxon>Eleutherozoa</taxon>
        <taxon>Asterozoa</taxon>
        <taxon>Asteroidea</taxon>
        <taxon>Valvatacea</taxon>
        <taxon>Valvatida</taxon>
        <taxon>Acanthasteridae</taxon>
        <taxon>Acanthaster</taxon>
    </lineage>
</organism>
<dbReference type="RefSeq" id="XP_022084116.1">
    <property type="nucleotide sequence ID" value="XM_022228424.1"/>
</dbReference>
<keyword evidence="2" id="KW-0539">Nucleus</keyword>
<dbReference type="InterPro" id="IPR023780">
    <property type="entry name" value="Chromo_domain"/>
</dbReference>